<dbReference type="InterPro" id="IPR006758">
    <property type="entry name" value="A32L"/>
</dbReference>
<sequence length="292" mass="34278">MDLHITKFNPRSIEERRKTKGPPTCIFIGKRGSGKSTLVADILYYCRKIPMGLVISATEEGNHFYQQHVPEIFIHSEYQTSLLEGVINRQKKALRESKENLDVFVLLDDCMYDKKMIRDKNVRGMFMNGRHWKTLFLLTTQYCMDLPPDLRANLDYIFVLRENIIQNQEKLYKNFFGLFPTFDAFREVLNSCTEGYDCMVLDNTSRSNKIEDCVFWYAAKPDRKFRIGHPDIWNYNKKYLAADFKDHPKPDAPKSKSGIKVKKVKRKKKETKTDSNKETKTDSKKDNKTVEK</sequence>
<dbReference type="InterPro" id="IPR027417">
    <property type="entry name" value="P-loop_NTPase"/>
</dbReference>
<protein>
    <submittedName>
        <fullName evidence="2">Uncharacterized protein</fullName>
    </submittedName>
</protein>
<feature type="compositionally biased region" description="Basic residues" evidence="1">
    <location>
        <begin position="257"/>
        <end position="270"/>
    </location>
</feature>
<proteinExistence type="predicted"/>
<reference evidence="2" key="1">
    <citation type="journal article" date="2020" name="Nature">
        <title>Giant virus diversity and host interactions through global metagenomics.</title>
        <authorList>
            <person name="Schulz F."/>
            <person name="Roux S."/>
            <person name="Paez-Espino D."/>
            <person name="Jungbluth S."/>
            <person name="Walsh D.A."/>
            <person name="Denef V.J."/>
            <person name="McMahon K.D."/>
            <person name="Konstantinidis K.T."/>
            <person name="Eloe-Fadrosh E.A."/>
            <person name="Kyrpides N.C."/>
            <person name="Woyke T."/>
        </authorList>
    </citation>
    <scope>NUCLEOTIDE SEQUENCE</scope>
    <source>
        <strain evidence="2">GVMAG-S-1102113-118</strain>
    </source>
</reference>
<dbReference type="Gene3D" id="3.40.50.300">
    <property type="entry name" value="P-loop containing nucleotide triphosphate hydrolases"/>
    <property type="match status" value="1"/>
</dbReference>
<dbReference type="EMBL" id="MN740841">
    <property type="protein sequence ID" value="QHU14484.1"/>
    <property type="molecule type" value="Genomic_DNA"/>
</dbReference>
<evidence type="ECO:0000256" key="1">
    <source>
        <dbReference type="SAM" id="MobiDB-lite"/>
    </source>
</evidence>
<organism evidence="2">
    <name type="scientific">viral metagenome</name>
    <dbReference type="NCBI Taxonomy" id="1070528"/>
    <lineage>
        <taxon>unclassified sequences</taxon>
        <taxon>metagenomes</taxon>
        <taxon>organismal metagenomes</taxon>
    </lineage>
</organism>
<dbReference type="Pfam" id="PF04665">
    <property type="entry name" value="Pox_A32"/>
    <property type="match status" value="1"/>
</dbReference>
<dbReference type="SUPFAM" id="SSF52540">
    <property type="entry name" value="P-loop containing nucleoside triphosphate hydrolases"/>
    <property type="match status" value="1"/>
</dbReference>
<dbReference type="AlphaFoldDB" id="A0A6C0KE34"/>
<evidence type="ECO:0000313" key="2">
    <source>
        <dbReference type="EMBL" id="QHU14484.1"/>
    </source>
</evidence>
<feature type="region of interest" description="Disordered" evidence="1">
    <location>
        <begin position="244"/>
        <end position="292"/>
    </location>
</feature>
<accession>A0A6C0KE34</accession>
<feature type="compositionally biased region" description="Basic and acidic residues" evidence="1">
    <location>
        <begin position="244"/>
        <end position="254"/>
    </location>
</feature>
<feature type="compositionally biased region" description="Basic and acidic residues" evidence="1">
    <location>
        <begin position="271"/>
        <end position="292"/>
    </location>
</feature>
<name>A0A6C0KE34_9ZZZZ</name>